<dbReference type="Proteomes" id="UP000306229">
    <property type="component" value="Chromosome"/>
</dbReference>
<proteinExistence type="predicted"/>
<dbReference type="EMBL" id="CP040749">
    <property type="protein sequence ID" value="QCX40442.1"/>
    <property type="molecule type" value="Genomic_DNA"/>
</dbReference>
<evidence type="ECO:0000313" key="2">
    <source>
        <dbReference type="Proteomes" id="UP000306229"/>
    </source>
</evidence>
<evidence type="ECO:0000313" key="1">
    <source>
        <dbReference type="EMBL" id="QCX40442.1"/>
    </source>
</evidence>
<dbReference type="AlphaFoldDB" id="A0A5B7U0H0"/>
<dbReference type="RefSeq" id="WP_138951463.1">
    <property type="nucleotide sequence ID" value="NZ_CP040749.1"/>
</dbReference>
<organism evidence="1 2">
    <name type="scientific">Aureibaculum algae</name>
    <dbReference type="NCBI Taxonomy" id="2584122"/>
    <lineage>
        <taxon>Bacteria</taxon>
        <taxon>Pseudomonadati</taxon>
        <taxon>Bacteroidota</taxon>
        <taxon>Flavobacteriia</taxon>
        <taxon>Flavobacteriales</taxon>
        <taxon>Flavobacteriaceae</taxon>
        <taxon>Aureibaculum</taxon>
    </lineage>
</organism>
<gene>
    <name evidence="1" type="ORF">FF125_19060</name>
</gene>
<name>A0A5B7U0H0_9FLAO</name>
<protein>
    <submittedName>
        <fullName evidence="1">Uncharacterized protein</fullName>
    </submittedName>
</protein>
<keyword evidence="2" id="KW-1185">Reference proteome</keyword>
<sequence>MKNLIILLILTINFTFTSCGSDTLKYDFSKIKSLAETKALITKMQLENKDENVDSTSNFQEITLKGMHYAGVPVKSALITDNYTLLTTDTLNFSAKNLLEAIEAEKGLTAMSDTYSNNIEFEWKDETENKKLEIKLVNGKHLAAFGDKDYAELTINYKPTYTIPLANLHKEIKTFENQPKYILNIRAYDCLYDIILNGIIITESTNITEFNLNNYITGPNSSIKIIVKPSKIEGSKTFNEQAYFSATIINKSNNEPVQEIVRTALNGSNSIVFNAEFNSTLPYYPIAWTDGVNLINDKNLKDKVIALYDKLGKAILAKDKQAINDIFYQKDFEMQQLDFDTNFETARNEWEAYLAIQTSSYKYTLANDFEIEFNDGGKLIYTYAKDKSDMIIFTGKGYNATFNHYLYQPKGSNELKIIR</sequence>
<reference evidence="1 2" key="1">
    <citation type="submission" date="2019-05" db="EMBL/GenBank/DDBJ databases">
        <title>Algicella ahnfeltiae gen. nov., sp. nov., a novel marine bacterium of the family Flavobacteriaceae isolated from a red alga.</title>
        <authorList>
            <person name="Nedashkovskaya O.I."/>
            <person name="Kukhlevskiy A.D."/>
            <person name="Kim S.-G."/>
            <person name="Zhukova N.V."/>
            <person name="Mikhailov V.V."/>
        </authorList>
    </citation>
    <scope>NUCLEOTIDE SEQUENCE [LARGE SCALE GENOMIC DNA]</scope>
    <source>
        <strain evidence="1 2">10Alg115</strain>
    </source>
</reference>
<dbReference type="KEGG" id="fbe:FF125_19060"/>
<dbReference type="PROSITE" id="PS51257">
    <property type="entry name" value="PROKAR_LIPOPROTEIN"/>
    <property type="match status" value="1"/>
</dbReference>
<accession>A0A5B7U0H0</accession>
<dbReference type="OrthoDB" id="1149023at2"/>